<dbReference type="EMBL" id="KV424028">
    <property type="protein sequence ID" value="KZT53807.1"/>
    <property type="molecule type" value="Genomic_DNA"/>
</dbReference>
<feature type="region of interest" description="Disordered" evidence="1">
    <location>
        <begin position="202"/>
        <end position="245"/>
    </location>
</feature>
<reference evidence="2 3" key="1">
    <citation type="journal article" date="2016" name="Mol. Biol. Evol.">
        <title>Comparative Genomics of Early-Diverging Mushroom-Forming Fungi Provides Insights into the Origins of Lignocellulose Decay Capabilities.</title>
        <authorList>
            <person name="Nagy L.G."/>
            <person name="Riley R."/>
            <person name="Tritt A."/>
            <person name="Adam C."/>
            <person name="Daum C."/>
            <person name="Floudas D."/>
            <person name="Sun H."/>
            <person name="Yadav J.S."/>
            <person name="Pangilinan J."/>
            <person name="Larsson K.H."/>
            <person name="Matsuura K."/>
            <person name="Barry K."/>
            <person name="Labutti K."/>
            <person name="Kuo R."/>
            <person name="Ohm R.A."/>
            <person name="Bhattacharya S.S."/>
            <person name="Shirouzu T."/>
            <person name="Yoshinaga Y."/>
            <person name="Martin F.M."/>
            <person name="Grigoriev I.V."/>
            <person name="Hibbett D.S."/>
        </authorList>
    </citation>
    <scope>NUCLEOTIDE SEQUENCE [LARGE SCALE GENOMIC DNA]</scope>
    <source>
        <strain evidence="2 3">HHB12733</strain>
    </source>
</reference>
<evidence type="ECO:0008006" key="4">
    <source>
        <dbReference type="Google" id="ProtNLM"/>
    </source>
</evidence>
<dbReference type="STRING" id="1353952.A0A165DZM5"/>
<evidence type="ECO:0000256" key="1">
    <source>
        <dbReference type="SAM" id="MobiDB-lite"/>
    </source>
</evidence>
<dbReference type="AlphaFoldDB" id="A0A165DZM5"/>
<dbReference type="GO" id="GO:0005743">
    <property type="term" value="C:mitochondrial inner membrane"/>
    <property type="evidence" value="ECO:0007669"/>
    <property type="project" value="TreeGrafter"/>
</dbReference>
<dbReference type="PANTHER" id="PTHR28062">
    <property type="entry name" value="K+-H+ EXCHANGE-LIKE PROTEIN"/>
    <property type="match status" value="1"/>
</dbReference>
<sequence length="284" mass="30729">PSSTSLTHRARGLFRKGLGTATRTWVGFGRADPKSWKHRLYSAGQRIYKRIDFEELALAGIEPALGPAVGRDTQGLGERALREAGERGERRALQIPLLYPPSHPAPLPHLQQLVAHRAPSHRRSLTLYCILMPLTAPFALVPVIPNIPFFYCAWRAWGHYRAYRAATYLDKLINSHTIVPTPSPLLDKLYAGFPSLQPTLPPADARAPAAAASTPSSASPASSASSSSSPSPSPSSSSEPQDPAAPYLLLNTHDIRTLIRAFALPEESATELEIALAQARARVG</sequence>
<dbReference type="Proteomes" id="UP000076842">
    <property type="component" value="Unassembled WGS sequence"/>
</dbReference>
<evidence type="ECO:0000313" key="3">
    <source>
        <dbReference type="Proteomes" id="UP000076842"/>
    </source>
</evidence>
<dbReference type="FunCoup" id="A0A165DZM5">
    <property type="interactions" value="15"/>
</dbReference>
<accession>A0A165DZM5</accession>
<keyword evidence="3" id="KW-1185">Reference proteome</keyword>
<dbReference type="PANTHER" id="PTHR28062:SF1">
    <property type="entry name" value="TRANSMEMBRANE PROTEIN"/>
    <property type="match status" value="1"/>
</dbReference>
<name>A0A165DZM5_9BASI</name>
<organism evidence="2 3">
    <name type="scientific">Calocera cornea HHB12733</name>
    <dbReference type="NCBI Taxonomy" id="1353952"/>
    <lineage>
        <taxon>Eukaryota</taxon>
        <taxon>Fungi</taxon>
        <taxon>Dikarya</taxon>
        <taxon>Basidiomycota</taxon>
        <taxon>Agaricomycotina</taxon>
        <taxon>Dacrymycetes</taxon>
        <taxon>Dacrymycetales</taxon>
        <taxon>Dacrymycetaceae</taxon>
        <taxon>Calocera</taxon>
    </lineage>
</organism>
<gene>
    <name evidence="2" type="ORF">CALCODRAFT_407714</name>
</gene>
<dbReference type="GO" id="GO:0006813">
    <property type="term" value="P:potassium ion transport"/>
    <property type="evidence" value="ECO:0007669"/>
    <property type="project" value="TreeGrafter"/>
</dbReference>
<proteinExistence type="predicted"/>
<dbReference type="OrthoDB" id="5562676at2759"/>
<dbReference type="InterPro" id="IPR018786">
    <property type="entry name" value="Mit_KHE1"/>
</dbReference>
<dbReference type="GO" id="GO:1902600">
    <property type="term" value="P:proton transmembrane transport"/>
    <property type="evidence" value="ECO:0007669"/>
    <property type="project" value="TreeGrafter"/>
</dbReference>
<protein>
    <recommendedName>
        <fullName evidence="4">Mitochondrial K+-H+ exchange-related-domain-containing protein</fullName>
    </recommendedName>
</protein>
<feature type="non-terminal residue" evidence="2">
    <location>
        <position position="284"/>
    </location>
</feature>
<feature type="non-terminal residue" evidence="2">
    <location>
        <position position="1"/>
    </location>
</feature>
<evidence type="ECO:0000313" key="2">
    <source>
        <dbReference type="EMBL" id="KZT53807.1"/>
    </source>
</evidence>
<dbReference type="InParanoid" id="A0A165DZM5"/>
<dbReference type="Pfam" id="PF10173">
    <property type="entry name" value="Mit_KHE1"/>
    <property type="match status" value="1"/>
</dbReference>